<accession>A0ABX3TQK3</accession>
<evidence type="ECO:0000313" key="2">
    <source>
        <dbReference type="EMBL" id="ORB81111.1"/>
    </source>
</evidence>
<protein>
    <recommendedName>
        <fullName evidence="4">DUF2277 domain-containing protein</fullName>
    </recommendedName>
</protein>
<dbReference type="RefSeq" id="WP_023875217.1">
    <property type="nucleotide sequence ID" value="NZ_MVIL01000010.1"/>
</dbReference>
<proteinExistence type="predicted"/>
<dbReference type="EMBL" id="MVIL01000010">
    <property type="protein sequence ID" value="ORB81111.1"/>
    <property type="molecule type" value="Genomic_DNA"/>
</dbReference>
<keyword evidence="3" id="KW-1185">Reference proteome</keyword>
<name>A0ABX3TQK3_9MYCO</name>
<evidence type="ECO:0008006" key="4">
    <source>
        <dbReference type="Google" id="ProtNLM"/>
    </source>
</evidence>
<evidence type="ECO:0000313" key="3">
    <source>
        <dbReference type="Proteomes" id="UP000192847"/>
    </source>
</evidence>
<organism evidence="2 3">
    <name type="scientific">Mycobacterium timonense</name>
    <dbReference type="NCBI Taxonomy" id="701043"/>
    <lineage>
        <taxon>Bacteria</taxon>
        <taxon>Bacillati</taxon>
        <taxon>Actinomycetota</taxon>
        <taxon>Actinomycetes</taxon>
        <taxon>Mycobacteriales</taxon>
        <taxon>Mycobacteriaceae</taxon>
        <taxon>Mycobacterium</taxon>
        <taxon>Mycobacterium avium complex (MAC)</taxon>
    </lineage>
</organism>
<dbReference type="Proteomes" id="UP000192847">
    <property type="component" value="Unassembled WGS sequence"/>
</dbReference>
<dbReference type="InterPro" id="IPR018735">
    <property type="entry name" value="DUF2277"/>
</dbReference>
<evidence type="ECO:0000256" key="1">
    <source>
        <dbReference type="SAM" id="MobiDB-lite"/>
    </source>
</evidence>
<comment type="caution">
    <text evidence="2">The sequence shown here is derived from an EMBL/GenBank/DDBJ whole genome shotgun (WGS) entry which is preliminary data.</text>
</comment>
<feature type="region of interest" description="Disordered" evidence="1">
    <location>
        <begin position="65"/>
        <end position="89"/>
    </location>
</feature>
<gene>
    <name evidence="2" type="ORF">BST46_05055</name>
</gene>
<sequence length="89" mass="9529">MCRNITELRGLQPAATAEEIAAAARQYVRKVSGITRPSAANADVFEAVVAEVTEATTRLLAALPPRRQPPKTVPPLRRPEVTARLAGAK</sequence>
<reference evidence="2 3" key="1">
    <citation type="submission" date="2017-02" db="EMBL/GenBank/DDBJ databases">
        <title>The new phylogeny of genus Mycobacterium.</title>
        <authorList>
            <person name="Tortoli E."/>
            <person name="Trovato A."/>
            <person name="Cirillo D.M."/>
        </authorList>
    </citation>
    <scope>NUCLEOTIDE SEQUENCE [LARGE SCALE GENOMIC DNA]</scope>
    <source>
        <strain evidence="2 3">CCUG 56329</strain>
    </source>
</reference>
<dbReference type="Pfam" id="PF10041">
    <property type="entry name" value="DUF2277"/>
    <property type="match status" value="1"/>
</dbReference>